<proteinExistence type="predicted"/>
<dbReference type="Proteomes" id="UP001589755">
    <property type="component" value="Unassembled WGS sequence"/>
</dbReference>
<dbReference type="Pfam" id="PF08904">
    <property type="entry name" value="EipB_like"/>
    <property type="match status" value="1"/>
</dbReference>
<sequence length="277" mass="30897">MRVPRRALYVLTPLASVFAGMAAAQTLVPHRAVYDLALSHAEEDSQVEALDGRWVFEFSGSACEGYTLKSRIVMRFDTTEGPRLVDQRVTSFEDAAGETLRFVTRSYIDQELDNEVKGTARLEDGSTVVDYEAPEETRRSFGPTLFPTAQMRELLERLQAGEHFYETAIFDGTEFAKQAVMVSVVVGKARPVPADDIERPALGRLAEESFVPVTAAYFDGDAADGEETSDYNVSFKLHESGIQRDMVIRYADYAMTAKLADLTLHEPDEACEQEDRE</sequence>
<gene>
    <name evidence="2" type="ORF">ACFFJ2_00970</name>
</gene>
<keyword evidence="1" id="KW-0732">Signal</keyword>
<feature type="signal peptide" evidence="1">
    <location>
        <begin position="1"/>
        <end position="22"/>
    </location>
</feature>
<dbReference type="InterPro" id="IPR015000">
    <property type="entry name" value="EipB-like"/>
</dbReference>
<name>A0ABV6D2T9_9HYPH</name>
<evidence type="ECO:0000256" key="1">
    <source>
        <dbReference type="SAM" id="SignalP"/>
    </source>
</evidence>
<comment type="caution">
    <text evidence="2">The sequence shown here is derived from an EMBL/GenBank/DDBJ whole genome shotgun (WGS) entry which is preliminary data.</text>
</comment>
<organism evidence="2 3">
    <name type="scientific">Chelativorans intermedius</name>
    <dbReference type="NCBI Taxonomy" id="515947"/>
    <lineage>
        <taxon>Bacteria</taxon>
        <taxon>Pseudomonadati</taxon>
        <taxon>Pseudomonadota</taxon>
        <taxon>Alphaproteobacteria</taxon>
        <taxon>Hyphomicrobiales</taxon>
        <taxon>Phyllobacteriaceae</taxon>
        <taxon>Chelativorans</taxon>
    </lineage>
</organism>
<evidence type="ECO:0000313" key="2">
    <source>
        <dbReference type="EMBL" id="MFC0206968.1"/>
    </source>
</evidence>
<reference evidence="2 3" key="1">
    <citation type="submission" date="2024-09" db="EMBL/GenBank/DDBJ databases">
        <authorList>
            <person name="Sun Q."/>
            <person name="Mori K."/>
        </authorList>
    </citation>
    <scope>NUCLEOTIDE SEQUENCE [LARGE SCALE GENOMIC DNA]</scope>
    <source>
        <strain evidence="2 3">CCM 8543</strain>
    </source>
</reference>
<protein>
    <submittedName>
        <fullName evidence="2">Cell envelope integrity EipB family protein</fullName>
    </submittedName>
</protein>
<dbReference type="EMBL" id="JBHLXD010000002">
    <property type="protein sequence ID" value="MFC0206968.1"/>
    <property type="molecule type" value="Genomic_DNA"/>
</dbReference>
<dbReference type="RefSeq" id="WP_261520218.1">
    <property type="nucleotide sequence ID" value="NZ_JAODNW010000009.1"/>
</dbReference>
<feature type="chain" id="PRO_5047144956" evidence="1">
    <location>
        <begin position="23"/>
        <end position="277"/>
    </location>
</feature>
<evidence type="ECO:0000313" key="3">
    <source>
        <dbReference type="Proteomes" id="UP001589755"/>
    </source>
</evidence>
<keyword evidence="3" id="KW-1185">Reference proteome</keyword>
<accession>A0ABV6D2T9</accession>